<organism evidence="1 2">
    <name type="scientific">Amycolatopsis rubida</name>
    <dbReference type="NCBI Taxonomy" id="112413"/>
    <lineage>
        <taxon>Bacteria</taxon>
        <taxon>Bacillati</taxon>
        <taxon>Actinomycetota</taxon>
        <taxon>Actinomycetes</taxon>
        <taxon>Pseudonocardiales</taxon>
        <taxon>Pseudonocardiaceae</taxon>
        <taxon>Amycolatopsis</taxon>
    </lineage>
</organism>
<dbReference type="RefSeq" id="WP_157905147.1">
    <property type="nucleotide sequence ID" value="NZ_JAAGNC010000075.1"/>
</dbReference>
<evidence type="ECO:0000313" key="1">
    <source>
        <dbReference type="EMBL" id="NEC56707.1"/>
    </source>
</evidence>
<gene>
    <name evidence="1" type="ORF">G3I59_14225</name>
</gene>
<keyword evidence="2" id="KW-1185">Reference proteome</keyword>
<reference evidence="1 2" key="1">
    <citation type="submission" date="2020-01" db="EMBL/GenBank/DDBJ databases">
        <title>Insect and environment-associated Actinomycetes.</title>
        <authorList>
            <person name="Currrie C."/>
            <person name="Chevrette M."/>
            <person name="Carlson C."/>
            <person name="Stubbendieck R."/>
            <person name="Wendt-Pienkowski E."/>
        </authorList>
    </citation>
    <scope>NUCLEOTIDE SEQUENCE [LARGE SCALE GENOMIC DNA]</scope>
    <source>
        <strain evidence="1 2">SID8386</strain>
    </source>
</reference>
<evidence type="ECO:0000313" key="2">
    <source>
        <dbReference type="Proteomes" id="UP000470404"/>
    </source>
</evidence>
<sequence length="54" mass="6133">MFADDEVRQALRPAALATERQQSCCGGQGCDIPTVEREDHEESVRTRKTREDHC</sequence>
<name>A0ABX0BM54_9PSEU</name>
<comment type="caution">
    <text evidence="1">The sequence shown here is derived from an EMBL/GenBank/DDBJ whole genome shotgun (WGS) entry which is preliminary data.</text>
</comment>
<protein>
    <submittedName>
        <fullName evidence="1">Uncharacterized protein</fullName>
    </submittedName>
</protein>
<accession>A0ABX0BM54</accession>
<dbReference type="Proteomes" id="UP000470404">
    <property type="component" value="Unassembled WGS sequence"/>
</dbReference>
<dbReference type="EMBL" id="JAAGNC010000075">
    <property type="protein sequence ID" value="NEC56707.1"/>
    <property type="molecule type" value="Genomic_DNA"/>
</dbReference>
<proteinExistence type="predicted"/>